<dbReference type="Pfam" id="PF02129">
    <property type="entry name" value="Peptidase_S15"/>
    <property type="match status" value="1"/>
</dbReference>
<dbReference type="Gene3D" id="3.40.50.1820">
    <property type="entry name" value="alpha/beta hydrolase"/>
    <property type="match status" value="1"/>
</dbReference>
<evidence type="ECO:0000313" key="3">
    <source>
        <dbReference type="EMBL" id="TLS52088.1"/>
    </source>
</evidence>
<dbReference type="InterPro" id="IPR029058">
    <property type="entry name" value="AB_hydrolase_fold"/>
</dbReference>
<name>A0A5R9GFE2_9BACL</name>
<dbReference type="OrthoDB" id="319764at2"/>
<dbReference type="InterPro" id="IPR005674">
    <property type="entry name" value="CocE/Ser_esterase"/>
</dbReference>
<evidence type="ECO:0000256" key="1">
    <source>
        <dbReference type="ARBA" id="ARBA00022801"/>
    </source>
</evidence>
<evidence type="ECO:0000259" key="2">
    <source>
        <dbReference type="SMART" id="SM00939"/>
    </source>
</evidence>
<feature type="domain" description="Xaa-Pro dipeptidyl-peptidase C-terminal" evidence="2">
    <location>
        <begin position="310"/>
        <end position="556"/>
    </location>
</feature>
<dbReference type="PANTHER" id="PTHR43056:SF10">
    <property type="entry name" value="COCE_NOND FAMILY, PUTATIVE (AFU_ORTHOLOGUE AFUA_7G00600)-RELATED"/>
    <property type="match status" value="1"/>
</dbReference>
<protein>
    <submittedName>
        <fullName evidence="3">CocE/NonD family hydrolase</fullName>
    </submittedName>
</protein>
<accession>A0A5R9GFE2</accession>
<organism evidence="3 4">
    <name type="scientific">Paenibacillus antri</name>
    <dbReference type="NCBI Taxonomy" id="2582848"/>
    <lineage>
        <taxon>Bacteria</taxon>
        <taxon>Bacillati</taxon>
        <taxon>Bacillota</taxon>
        <taxon>Bacilli</taxon>
        <taxon>Bacillales</taxon>
        <taxon>Paenibacillaceae</taxon>
        <taxon>Paenibacillus</taxon>
    </lineage>
</organism>
<dbReference type="SMART" id="SM00939">
    <property type="entry name" value="PepX_C"/>
    <property type="match status" value="1"/>
</dbReference>
<evidence type="ECO:0000313" key="4">
    <source>
        <dbReference type="Proteomes" id="UP000309676"/>
    </source>
</evidence>
<dbReference type="AlphaFoldDB" id="A0A5R9GFE2"/>
<dbReference type="Pfam" id="PF08530">
    <property type="entry name" value="PepX_C"/>
    <property type="match status" value="1"/>
</dbReference>
<dbReference type="EMBL" id="VCIW01000006">
    <property type="protein sequence ID" value="TLS52088.1"/>
    <property type="molecule type" value="Genomic_DNA"/>
</dbReference>
<dbReference type="NCBIfam" id="TIGR00976">
    <property type="entry name" value="CocE_NonD"/>
    <property type="match status" value="1"/>
</dbReference>
<keyword evidence="4" id="KW-1185">Reference proteome</keyword>
<dbReference type="GO" id="GO:0008239">
    <property type="term" value="F:dipeptidyl-peptidase activity"/>
    <property type="evidence" value="ECO:0007669"/>
    <property type="project" value="InterPro"/>
</dbReference>
<reference evidence="3 4" key="1">
    <citation type="submission" date="2019-05" db="EMBL/GenBank/DDBJ databases">
        <authorList>
            <person name="Narsing Rao M.P."/>
            <person name="Li W.J."/>
        </authorList>
    </citation>
    <scope>NUCLEOTIDE SEQUENCE [LARGE SCALE GENOMIC DNA]</scope>
    <source>
        <strain evidence="3 4">SYSU_K30003</strain>
    </source>
</reference>
<dbReference type="Gene3D" id="1.10.3020.10">
    <property type="entry name" value="alpha-amino acid ester hydrolase ( Helical cap domain)"/>
    <property type="match status" value="1"/>
</dbReference>
<keyword evidence="1 3" id="KW-0378">Hydrolase</keyword>
<dbReference type="Proteomes" id="UP000309676">
    <property type="component" value="Unassembled WGS sequence"/>
</dbReference>
<dbReference type="SUPFAM" id="SSF49785">
    <property type="entry name" value="Galactose-binding domain-like"/>
    <property type="match status" value="1"/>
</dbReference>
<dbReference type="RefSeq" id="WP_138194332.1">
    <property type="nucleotide sequence ID" value="NZ_VCIW01000006.1"/>
</dbReference>
<proteinExistence type="predicted"/>
<dbReference type="InterPro" id="IPR000383">
    <property type="entry name" value="Xaa-Pro-like_dom"/>
</dbReference>
<comment type="caution">
    <text evidence="3">The sequence shown here is derived from an EMBL/GenBank/DDBJ whole genome shotgun (WGS) entry which is preliminary data.</text>
</comment>
<dbReference type="Gene3D" id="2.60.120.260">
    <property type="entry name" value="Galactose-binding domain-like"/>
    <property type="match status" value="1"/>
</dbReference>
<sequence>MQFGGVRLQRNVTCVLRDGVKLYADVYCPNGTDPLPVLLMRQPYGKSLASTVVCAHPVWYANQGYMVVVQDVRGRGESEGEFYPYLHEASDGYDAVEWAAKLPRSNGKVGMYGFSYQGATQWAAASLRPPHLAAIAPAMCASDMYRGAFYPRGSFALGELRTWAFQLARDSARRAGDAEAEAYCTRMMAGAGGASQLPISDADDALARYFPAYYDWVEHPEYDAYWEQFHWLKPGSNATVPALLIGGWYDYILDGTLLSYETLQGLRIEKGEAPCDRLLIGPWDHIPWGRLAGGVDHGPAADGNVHREQLRWFDYWLKGEEGALPANEPRVLYYEPGGGAWRRADALPGTRAEAAGKRTLYLGNDGRPANGALGGGRLNAEKGAPSVDIPDVFVYDARLPMRVDSYLPVDRSRAQERYEILVYTGEPLAEAISLLGAPTVTVRCQALGGPTDLVAVLTAVEPDGRARLLSVGRAEIDSGACPADDGPCEATVPMRMTAARLPAGARLRLELTGSAFPLFARHMNGVRLAEQFGLGPEHLHMATVAVYANGTSSYLELPLAPATHNETQNE</sequence>
<gene>
    <name evidence="3" type="ORF">FE782_12050</name>
</gene>
<dbReference type="InterPro" id="IPR050585">
    <property type="entry name" value="Xaa-Pro_dipeptidyl-ppase/CocE"/>
</dbReference>
<dbReference type="InterPro" id="IPR008979">
    <property type="entry name" value="Galactose-bd-like_sf"/>
</dbReference>
<dbReference type="InterPro" id="IPR013736">
    <property type="entry name" value="Xaa-Pro_dipept_C"/>
</dbReference>
<dbReference type="PANTHER" id="PTHR43056">
    <property type="entry name" value="PEPTIDASE S9 PROLYL OLIGOPEPTIDASE"/>
    <property type="match status" value="1"/>
</dbReference>
<dbReference type="SUPFAM" id="SSF53474">
    <property type="entry name" value="alpha/beta-Hydrolases"/>
    <property type="match status" value="1"/>
</dbReference>